<keyword evidence="4" id="KW-1185">Reference proteome</keyword>
<dbReference type="PANTHER" id="PTHR12598">
    <property type="entry name" value="COPPER HOMEOSTASIS PROTEIN CUTC"/>
    <property type="match status" value="1"/>
</dbReference>
<dbReference type="AlphaFoldDB" id="A0A1Q5QB39"/>
<dbReference type="PANTHER" id="PTHR12598:SF0">
    <property type="entry name" value="COPPER HOMEOSTASIS PROTEIN CUTC HOMOLOG"/>
    <property type="match status" value="1"/>
</dbReference>
<dbReference type="HAMAP" id="MF_00795">
    <property type="entry name" value="CutC"/>
    <property type="match status" value="1"/>
</dbReference>
<dbReference type="Gene3D" id="3.20.20.380">
    <property type="entry name" value="Copper homeostasis (CutC) domain"/>
    <property type="match status" value="1"/>
</dbReference>
<dbReference type="GeneID" id="31001113"/>
<proteinExistence type="inferred from homology"/>
<accession>A0A1Q5QB39</accession>
<name>A0A1Q5QB39_TALAT</name>
<gene>
    <name evidence="3" type="ORF">UA08_01358</name>
</gene>
<dbReference type="STRING" id="1441469.A0A1Q5QB39"/>
<dbReference type="InterPro" id="IPR036822">
    <property type="entry name" value="CutC-like_dom_sf"/>
</dbReference>
<organism evidence="3 4">
    <name type="scientific">Talaromyces atroroseus</name>
    <dbReference type="NCBI Taxonomy" id="1441469"/>
    <lineage>
        <taxon>Eukaryota</taxon>
        <taxon>Fungi</taxon>
        <taxon>Dikarya</taxon>
        <taxon>Ascomycota</taxon>
        <taxon>Pezizomycotina</taxon>
        <taxon>Eurotiomycetes</taxon>
        <taxon>Eurotiomycetidae</taxon>
        <taxon>Eurotiales</taxon>
        <taxon>Trichocomaceae</taxon>
        <taxon>Talaromyces</taxon>
        <taxon>Talaromyces sect. Trachyspermi</taxon>
    </lineage>
</organism>
<reference evidence="3 4" key="1">
    <citation type="submission" date="2015-06" db="EMBL/GenBank/DDBJ databases">
        <title>Talaromyces atroroseus IBT 11181 draft genome.</title>
        <authorList>
            <person name="Rasmussen K.B."/>
            <person name="Rasmussen S."/>
            <person name="Petersen B."/>
            <person name="Sicheritz-Ponten T."/>
            <person name="Mortensen U.H."/>
            <person name="Thrane U."/>
        </authorList>
    </citation>
    <scope>NUCLEOTIDE SEQUENCE [LARGE SCALE GENOMIC DNA]</scope>
    <source>
        <strain evidence="3 4">IBT 11181</strain>
    </source>
</reference>
<dbReference type="EMBL" id="LFMY01000002">
    <property type="protein sequence ID" value="OKL63155.1"/>
    <property type="molecule type" value="Genomic_DNA"/>
</dbReference>
<dbReference type="InterPro" id="IPR005627">
    <property type="entry name" value="CutC-like"/>
</dbReference>
<dbReference type="Proteomes" id="UP000214365">
    <property type="component" value="Unassembled WGS sequence"/>
</dbReference>
<protein>
    <recommendedName>
        <fullName evidence="2">Copper homeostasis protein cutC homolog</fullName>
    </recommendedName>
</protein>
<evidence type="ECO:0000313" key="3">
    <source>
        <dbReference type="EMBL" id="OKL63155.1"/>
    </source>
</evidence>
<evidence type="ECO:0000256" key="1">
    <source>
        <dbReference type="ARBA" id="ARBA00007768"/>
    </source>
</evidence>
<dbReference type="OrthoDB" id="7392499at2759"/>
<dbReference type="Pfam" id="PF03932">
    <property type="entry name" value="CutC"/>
    <property type="match status" value="3"/>
</dbReference>
<evidence type="ECO:0000256" key="2">
    <source>
        <dbReference type="ARBA" id="ARBA00019014"/>
    </source>
</evidence>
<comment type="caution">
    <text evidence="3">The sequence shown here is derived from an EMBL/GenBank/DDBJ whole genome shotgun (WGS) entry which is preliminary data.</text>
</comment>
<evidence type="ECO:0000313" key="4">
    <source>
        <dbReference type="Proteomes" id="UP000214365"/>
    </source>
</evidence>
<dbReference type="RefSeq" id="XP_020123276.1">
    <property type="nucleotide sequence ID" value="XM_020261013.1"/>
</dbReference>
<dbReference type="SUPFAM" id="SSF110395">
    <property type="entry name" value="CutC-like"/>
    <property type="match status" value="1"/>
</dbReference>
<dbReference type="GO" id="GO:0005507">
    <property type="term" value="F:copper ion binding"/>
    <property type="evidence" value="ECO:0007669"/>
    <property type="project" value="TreeGrafter"/>
</dbReference>
<comment type="similarity">
    <text evidence="1">Belongs to the CutC family.</text>
</comment>
<sequence length="317" mass="33710">MSSTSITEQDTRPQCSSLEIAIFNATSALLAYAAGADRLELCAEGSFSHGGTTPSLSTLKNVISSLQQAQGDTTNNYKKSIPIYAMIRPRGGDFVYATEDFNLMKEQLLALKNASYNDEQPPNDQHDGIFNNISFSKVNGFVFGILTEDGRVDRARNEDLVRLAAPLPCTFHRAFDEVITSIEQHRSTMTSNSSDGGAGSVSSSNNHKEILLHDGLANELEAVIEAGFASILTSGGTGKSALEGAQQINALTTAADGRIAIIAGGGVRSSNIAELQSKSPGTPFFHSSAIVGNDGDSDVASQHEVKALKRELVLSRR</sequence>